<dbReference type="InterPro" id="IPR019786">
    <property type="entry name" value="Zinc_finger_PHD-type_CS"/>
</dbReference>
<evidence type="ECO:0000256" key="2">
    <source>
        <dbReference type="ARBA" id="ARBA00022553"/>
    </source>
</evidence>
<keyword evidence="5" id="KW-0862">Zinc</keyword>
<feature type="domain" description="PHD-type" evidence="15">
    <location>
        <begin position="32"/>
        <end position="82"/>
    </location>
</feature>
<keyword evidence="17" id="KW-1185">Reference proteome</keyword>
<comment type="caution">
    <text evidence="16">The sequence shown here is derived from an EMBL/GenBank/DDBJ whole genome shotgun (WGS) entry which is preliminary data.</text>
</comment>
<dbReference type="SMART" id="SM00249">
    <property type="entry name" value="PHD"/>
    <property type="match status" value="1"/>
</dbReference>
<dbReference type="Proteomes" id="UP000198287">
    <property type="component" value="Unassembled WGS sequence"/>
</dbReference>
<name>A0A226DLY5_FOLCA</name>
<evidence type="ECO:0000256" key="5">
    <source>
        <dbReference type="ARBA" id="ARBA00022833"/>
    </source>
</evidence>
<dbReference type="Pfam" id="PF00628">
    <property type="entry name" value="PHD"/>
    <property type="match status" value="1"/>
</dbReference>
<accession>A0A226DLY5</accession>
<evidence type="ECO:0000259" key="15">
    <source>
        <dbReference type="PROSITE" id="PS50016"/>
    </source>
</evidence>
<evidence type="ECO:0000256" key="12">
    <source>
        <dbReference type="PROSITE-ProRule" id="PRU00146"/>
    </source>
</evidence>
<evidence type="ECO:0000256" key="6">
    <source>
        <dbReference type="ARBA" id="ARBA00023015"/>
    </source>
</evidence>
<evidence type="ECO:0000256" key="4">
    <source>
        <dbReference type="ARBA" id="ARBA00022771"/>
    </source>
</evidence>
<dbReference type="Pfam" id="PF12269">
    <property type="entry name" value="CpG_bind_C"/>
    <property type="match status" value="1"/>
</dbReference>
<evidence type="ECO:0000256" key="3">
    <source>
        <dbReference type="ARBA" id="ARBA00022723"/>
    </source>
</evidence>
<proteinExistence type="predicted"/>
<keyword evidence="3" id="KW-0479">Metal-binding</keyword>
<evidence type="ECO:0000256" key="13">
    <source>
        <dbReference type="SAM" id="Coils"/>
    </source>
</evidence>
<dbReference type="GO" id="GO:0003677">
    <property type="term" value="F:DNA binding"/>
    <property type="evidence" value="ECO:0007669"/>
    <property type="project" value="UniProtKB-KW"/>
</dbReference>
<evidence type="ECO:0000313" key="17">
    <source>
        <dbReference type="Proteomes" id="UP000198287"/>
    </source>
</evidence>
<dbReference type="EMBL" id="LNIX01000017">
    <property type="protein sequence ID" value="OXA45667.1"/>
    <property type="molecule type" value="Genomic_DNA"/>
</dbReference>
<feature type="region of interest" description="Disordered" evidence="14">
    <location>
        <begin position="90"/>
        <end position="227"/>
    </location>
</feature>
<dbReference type="InterPro" id="IPR019787">
    <property type="entry name" value="Znf_PHD-finger"/>
</dbReference>
<dbReference type="InterPro" id="IPR011011">
    <property type="entry name" value="Znf_FYVE_PHD"/>
</dbReference>
<feature type="compositionally biased region" description="Acidic residues" evidence="14">
    <location>
        <begin position="521"/>
        <end position="533"/>
    </location>
</feature>
<evidence type="ECO:0000256" key="11">
    <source>
        <dbReference type="ARBA" id="ARBA00081451"/>
    </source>
</evidence>
<dbReference type="STRING" id="158441.A0A226DLY5"/>
<sequence length="546" mass="63413">MASKDISKKDIAKQFDLPERKSKIATLLKETDVYCICRSSDSTRFMIACDNCEEWFHGDCINITESDAKVIKHYYCPGCIADTPSLEIEYKKPKQPSVPSSSKRRKSSDGKKEKVLGKKNALSSSKKSGQRKPKRLQSSGSENDDDRDYKVLTQQRQNRDRHSPNLWASSEEDAPPPPSEKRTAKKQEKRRKEKSKEKARRKTRIRRQTTSSESEKYYSDEFNDDEDDEKQCFGLDCTNAARKNSKYCSQECCIKLATERIYRILPGRIQEWNLTQSVAEEHNRKELEEIRTKQIEAKIKISELERKRADLDRHVHNVQQLVVDPDAEDEEPEEEGIIHCITCGHEIPIRSCIKHMERCYNKYESQTSFGSIYKTKLEGTPIFCDFYNPSNGTYCKRLAVLCPEHSKEPKIRDSEVCGCPVVVDLTENMEKFCRLPKKKCNRHFCWEKLRRAELDMERVRNWLKLDELLEQERQIRLAMSNRGGVMGLLLHSTFDHDLRNRIQTQMQEGTLQQEKAASADLGEDISEDEEDDHENARESSCENVTD</sequence>
<dbReference type="FunFam" id="3.30.40.10:FF:000138">
    <property type="entry name" value="CXXC-type zinc finger protein 1"/>
    <property type="match status" value="1"/>
</dbReference>
<evidence type="ECO:0000256" key="10">
    <source>
        <dbReference type="ARBA" id="ARBA00023828"/>
    </source>
</evidence>
<evidence type="ECO:0000313" key="16">
    <source>
        <dbReference type="EMBL" id="OXA45667.1"/>
    </source>
</evidence>
<evidence type="ECO:0000256" key="8">
    <source>
        <dbReference type="ARBA" id="ARBA00023163"/>
    </source>
</evidence>
<feature type="compositionally biased region" description="Basic and acidic residues" evidence="14">
    <location>
        <begin position="107"/>
        <end position="116"/>
    </location>
</feature>
<dbReference type="GO" id="GO:0048188">
    <property type="term" value="C:Set1C/COMPASS complex"/>
    <property type="evidence" value="ECO:0007669"/>
    <property type="project" value="InterPro"/>
</dbReference>
<dbReference type="PANTHER" id="PTHR46174:SF1">
    <property type="entry name" value="CXXC-TYPE ZINC FINGER PROTEIN 1"/>
    <property type="match status" value="1"/>
</dbReference>
<keyword evidence="9" id="KW-0539">Nucleus</keyword>
<feature type="region of interest" description="Disordered" evidence="14">
    <location>
        <begin position="509"/>
        <end position="546"/>
    </location>
</feature>
<dbReference type="AlphaFoldDB" id="A0A226DLY5"/>
<keyword evidence="6" id="KW-0805">Transcription regulation</keyword>
<dbReference type="Gene3D" id="3.30.40.10">
    <property type="entry name" value="Zinc/RING finger domain, C3HC4 (zinc finger)"/>
    <property type="match status" value="1"/>
</dbReference>
<dbReference type="PROSITE" id="PS01359">
    <property type="entry name" value="ZF_PHD_1"/>
    <property type="match status" value="1"/>
</dbReference>
<feature type="compositionally biased region" description="Basic residues" evidence="14">
    <location>
        <begin position="187"/>
        <end position="207"/>
    </location>
</feature>
<evidence type="ECO:0000256" key="1">
    <source>
        <dbReference type="ARBA" id="ARBA00004123"/>
    </source>
</evidence>
<protein>
    <recommendedName>
        <fullName evidence="10">CXXC-type zinc finger protein 1</fullName>
    </recommendedName>
    <alternativeName>
        <fullName evidence="11">PHD finger and CXXC domain-containing protein 1</fullName>
    </alternativeName>
</protein>
<dbReference type="PROSITE" id="PS50016">
    <property type="entry name" value="ZF_PHD_2"/>
    <property type="match status" value="1"/>
</dbReference>
<comment type="subcellular location">
    <subcellularLocation>
        <location evidence="1">Nucleus</location>
    </subcellularLocation>
</comment>
<dbReference type="OrthoDB" id="419183at2759"/>
<dbReference type="OMA" id="IRVGHKP"/>
<dbReference type="PANTHER" id="PTHR46174">
    <property type="entry name" value="CXXC-TYPE ZINC FINGER PROTEIN 1"/>
    <property type="match status" value="1"/>
</dbReference>
<evidence type="ECO:0000256" key="14">
    <source>
        <dbReference type="SAM" id="MobiDB-lite"/>
    </source>
</evidence>
<keyword evidence="7" id="KW-0238">DNA-binding</keyword>
<dbReference type="GO" id="GO:0045893">
    <property type="term" value="P:positive regulation of DNA-templated transcription"/>
    <property type="evidence" value="ECO:0007669"/>
    <property type="project" value="TreeGrafter"/>
</dbReference>
<dbReference type="InterPro" id="IPR037869">
    <property type="entry name" value="Spp1/CFP1"/>
</dbReference>
<dbReference type="InterPro" id="IPR022056">
    <property type="entry name" value="CpG-bd_C"/>
</dbReference>
<keyword evidence="2" id="KW-0597">Phosphoprotein</keyword>
<reference evidence="16 17" key="1">
    <citation type="submission" date="2015-12" db="EMBL/GenBank/DDBJ databases">
        <title>The genome of Folsomia candida.</title>
        <authorList>
            <person name="Faddeeva A."/>
            <person name="Derks M.F."/>
            <person name="Anvar Y."/>
            <person name="Smit S."/>
            <person name="Van Straalen N."/>
            <person name="Roelofs D."/>
        </authorList>
    </citation>
    <scope>NUCLEOTIDE SEQUENCE [LARGE SCALE GENOMIC DNA]</scope>
    <source>
        <strain evidence="16 17">VU population</strain>
        <tissue evidence="16">Whole body</tissue>
    </source>
</reference>
<dbReference type="CDD" id="cd15553">
    <property type="entry name" value="PHD_Cfp1"/>
    <property type="match status" value="1"/>
</dbReference>
<keyword evidence="4 12" id="KW-0863">Zinc-finger</keyword>
<gene>
    <name evidence="16" type="ORF">Fcan01_19564</name>
</gene>
<dbReference type="GO" id="GO:0008270">
    <property type="term" value="F:zinc ion binding"/>
    <property type="evidence" value="ECO:0007669"/>
    <property type="project" value="UniProtKB-KW"/>
</dbReference>
<organism evidence="16 17">
    <name type="scientific">Folsomia candida</name>
    <name type="common">Springtail</name>
    <dbReference type="NCBI Taxonomy" id="158441"/>
    <lineage>
        <taxon>Eukaryota</taxon>
        <taxon>Metazoa</taxon>
        <taxon>Ecdysozoa</taxon>
        <taxon>Arthropoda</taxon>
        <taxon>Hexapoda</taxon>
        <taxon>Collembola</taxon>
        <taxon>Entomobryomorpha</taxon>
        <taxon>Isotomoidea</taxon>
        <taxon>Isotomidae</taxon>
        <taxon>Proisotominae</taxon>
        <taxon>Folsomia</taxon>
    </lineage>
</organism>
<feature type="coiled-coil region" evidence="13">
    <location>
        <begin position="287"/>
        <end position="321"/>
    </location>
</feature>
<dbReference type="SUPFAM" id="SSF57903">
    <property type="entry name" value="FYVE/PHD zinc finger"/>
    <property type="match status" value="1"/>
</dbReference>
<dbReference type="InterPro" id="IPR001965">
    <property type="entry name" value="Znf_PHD"/>
</dbReference>
<keyword evidence="13" id="KW-0175">Coiled coil</keyword>
<keyword evidence="8" id="KW-0804">Transcription</keyword>
<dbReference type="InterPro" id="IPR013083">
    <property type="entry name" value="Znf_RING/FYVE/PHD"/>
</dbReference>
<evidence type="ECO:0000256" key="9">
    <source>
        <dbReference type="ARBA" id="ARBA00023242"/>
    </source>
</evidence>
<evidence type="ECO:0000256" key="7">
    <source>
        <dbReference type="ARBA" id="ARBA00023125"/>
    </source>
</evidence>